<keyword evidence="3" id="KW-1185">Reference proteome</keyword>
<protein>
    <submittedName>
        <fullName evidence="2">Oidioi.mRNA.OKI2018_I69.chr2.g7370.t2.cds</fullName>
    </submittedName>
</protein>
<gene>
    <name evidence="2" type="ORF">OKIOD_LOCUS16135</name>
</gene>
<reference evidence="2 3" key="1">
    <citation type="submission" date="2021-04" db="EMBL/GenBank/DDBJ databases">
        <authorList>
            <person name="Bliznina A."/>
        </authorList>
    </citation>
    <scope>NUCLEOTIDE SEQUENCE [LARGE SCALE GENOMIC DNA]</scope>
</reference>
<proteinExistence type="predicted"/>
<dbReference type="EMBL" id="OU015567">
    <property type="protein sequence ID" value="CAG5113247.1"/>
    <property type="molecule type" value="Genomic_DNA"/>
</dbReference>
<feature type="region of interest" description="Disordered" evidence="1">
    <location>
        <begin position="11"/>
        <end position="63"/>
    </location>
</feature>
<organism evidence="2 3">
    <name type="scientific">Oikopleura dioica</name>
    <name type="common">Tunicate</name>
    <dbReference type="NCBI Taxonomy" id="34765"/>
    <lineage>
        <taxon>Eukaryota</taxon>
        <taxon>Metazoa</taxon>
        <taxon>Chordata</taxon>
        <taxon>Tunicata</taxon>
        <taxon>Appendicularia</taxon>
        <taxon>Copelata</taxon>
        <taxon>Oikopleuridae</taxon>
        <taxon>Oikopleura</taxon>
    </lineage>
</organism>
<evidence type="ECO:0000256" key="1">
    <source>
        <dbReference type="SAM" id="MobiDB-lite"/>
    </source>
</evidence>
<name>A0ABN7TAN1_OIKDI</name>
<evidence type="ECO:0000313" key="2">
    <source>
        <dbReference type="EMBL" id="CAG5113247.1"/>
    </source>
</evidence>
<evidence type="ECO:0000313" key="3">
    <source>
        <dbReference type="Proteomes" id="UP001158576"/>
    </source>
</evidence>
<dbReference type="Proteomes" id="UP001158576">
    <property type="component" value="Chromosome 2"/>
</dbReference>
<sequence length="748" mass="86201">MKKRNIGVIVYNNPPEEPKRWMKNLGGKRNKDQQRGGKISENSYEIQNPAKREQEAVSPWQGPTTVYPSSVGFQPPHCYPPPINNHEANMAYFQSIASHQPLSYLNPYSLPSIPPFPAISTESQPLPPATITINQNDPGKSKGKFINLLDTVLKLKRTLSDPNPNQSSLAEAEKLRKTLKNSSCILSVTTRVNDNRVQLEKWDSMGRPKKVYLFFELYNLLHKYDKHRQTVKRIRPNNIYRANCKSDELTTKMNLLCLNPFHWECLMDRNEFTERMVKIVWTEDKGVHMKSICGLWAADIHKFVDWNENCSPEKFLDLVKMRVGCSETKDITQMMNMYCKKLKFLGVRKLDCIYYNEKTSIEKIREIERRLVKFCRPEVYEKFAVGNDIFNTDVETKFRWTCDDVKTSRICCNPDHVDSVHPNKDPFRLNNVFGYNAASSKLKKIIESKSANAPLSNSDGHKIWCYLYFNRYGTRSRKTVHDQFVGWFLTDKVKDVKYDSEINIEPLMTQTHMGKNLNEGELQNPSSFNLQNKTIDDKKRCQRLGHKCSKAICDLSFARPKNFQKASGVRLSVTLKREPTLIGFDQSDSADCHDSIITIHNNGTEKIWYHSMLTEIQKLGKTAEKESKVVTYNDLEAIDPSVYRVIHPGESVPVFKLNLEFRRLTSSLTSKQLRNVRERFFTVYVVPEWDSKTETMFSDIGNGVAKFTHADGLGGIEHLAFISVIHLDYLSHAEKRKTQSSLCPDSDT</sequence>
<accession>A0ABN7TAN1</accession>